<evidence type="ECO:0000259" key="1">
    <source>
        <dbReference type="Pfam" id="PF22319"/>
    </source>
</evidence>
<protein>
    <recommendedName>
        <fullName evidence="1">DUF6972 domain-containing protein</fullName>
    </recommendedName>
</protein>
<dbReference type="KEGG" id="wna:KA717_37950"/>
<dbReference type="AlphaFoldDB" id="A0A977PX34"/>
<reference evidence="2" key="1">
    <citation type="submission" date="2021-04" db="EMBL/GenBank/DDBJ databases">
        <title>Genome sequence of Woronichinia naegeliana from Washington state freshwater lake bloom.</title>
        <authorList>
            <person name="Dreher T.W."/>
        </authorList>
    </citation>
    <scope>NUCLEOTIDE SEQUENCE</scope>
    <source>
        <strain evidence="2">WA131</strain>
    </source>
</reference>
<dbReference type="Pfam" id="PF22319">
    <property type="entry name" value="DUF6972"/>
    <property type="match status" value="1"/>
</dbReference>
<proteinExistence type="predicted"/>
<accession>A0A977PX34</accession>
<evidence type="ECO:0000313" key="2">
    <source>
        <dbReference type="EMBL" id="UXE61120.1"/>
    </source>
</evidence>
<dbReference type="EMBL" id="CP073041">
    <property type="protein sequence ID" value="UXE61120.1"/>
    <property type="molecule type" value="Genomic_DNA"/>
</dbReference>
<organism evidence="2">
    <name type="scientific">Woronichinia naegeliana WA131</name>
    <dbReference type="NCBI Taxonomy" id="2824559"/>
    <lineage>
        <taxon>Bacteria</taxon>
        <taxon>Bacillati</taxon>
        <taxon>Cyanobacteriota</taxon>
        <taxon>Cyanophyceae</taxon>
        <taxon>Synechococcales</taxon>
        <taxon>Coelosphaeriaceae</taxon>
        <taxon>Woronichinia</taxon>
    </lineage>
</organism>
<dbReference type="InterPro" id="IPR054245">
    <property type="entry name" value="DUF6972"/>
</dbReference>
<gene>
    <name evidence="2" type="ORF">KA717_37950</name>
</gene>
<name>A0A977PX34_9CYAN</name>
<dbReference type="Proteomes" id="UP001065613">
    <property type="component" value="Chromosome"/>
</dbReference>
<feature type="domain" description="DUF6972" evidence="1">
    <location>
        <begin position="8"/>
        <end position="49"/>
    </location>
</feature>
<sequence length="50" mass="5701">MSGINYLIELDKKHLAKHLPNTPQVKRLLSKGLSAHIFKDIETLENVAQF</sequence>